<proteinExistence type="predicted"/>
<organism evidence="2 3">
    <name type="scientific">Paenibacillus catalpae</name>
    <dbReference type="NCBI Taxonomy" id="1045775"/>
    <lineage>
        <taxon>Bacteria</taxon>
        <taxon>Bacillati</taxon>
        <taxon>Bacillota</taxon>
        <taxon>Bacilli</taxon>
        <taxon>Bacillales</taxon>
        <taxon>Paenibacillaceae</taxon>
        <taxon>Paenibacillus</taxon>
    </lineage>
</organism>
<keyword evidence="1" id="KW-0812">Transmembrane</keyword>
<protein>
    <submittedName>
        <fullName evidence="2">Uncharacterized protein</fullName>
    </submittedName>
</protein>
<dbReference type="STRING" id="1045775.SAMN05216378_2632"/>
<keyword evidence="3" id="KW-1185">Reference proteome</keyword>
<evidence type="ECO:0000313" key="3">
    <source>
        <dbReference type="Proteomes" id="UP000198855"/>
    </source>
</evidence>
<reference evidence="3" key="1">
    <citation type="submission" date="2016-10" db="EMBL/GenBank/DDBJ databases">
        <authorList>
            <person name="Varghese N."/>
            <person name="Submissions S."/>
        </authorList>
    </citation>
    <scope>NUCLEOTIDE SEQUENCE [LARGE SCALE GENOMIC DNA]</scope>
    <source>
        <strain evidence="3">CGMCC 1.10784</strain>
    </source>
</reference>
<keyword evidence="1" id="KW-0472">Membrane</keyword>
<gene>
    <name evidence="2" type="ORF">SAMN05216378_2632</name>
</gene>
<name>A0A1I1YGD2_9BACL</name>
<dbReference type="AlphaFoldDB" id="A0A1I1YGD2"/>
<dbReference type="EMBL" id="FOMT01000002">
    <property type="protein sequence ID" value="SFE18392.1"/>
    <property type="molecule type" value="Genomic_DNA"/>
</dbReference>
<accession>A0A1I1YGD2</accession>
<sequence length="77" mass="8481">MNPLTLIGVFAVIMSMLQMTIPNIILSLKPTGVRTVKAARMEGTLPSQPVPFINRKFGYIEGDPLNSYIVRNTGYLA</sequence>
<keyword evidence="1" id="KW-1133">Transmembrane helix</keyword>
<dbReference type="RefSeq" id="WP_091185504.1">
    <property type="nucleotide sequence ID" value="NZ_FOMT01000002.1"/>
</dbReference>
<dbReference type="Proteomes" id="UP000198855">
    <property type="component" value="Unassembled WGS sequence"/>
</dbReference>
<evidence type="ECO:0000256" key="1">
    <source>
        <dbReference type="SAM" id="Phobius"/>
    </source>
</evidence>
<feature type="transmembrane region" description="Helical" evidence="1">
    <location>
        <begin position="6"/>
        <end position="28"/>
    </location>
</feature>
<evidence type="ECO:0000313" key="2">
    <source>
        <dbReference type="EMBL" id="SFE18392.1"/>
    </source>
</evidence>